<proteinExistence type="inferred from homology"/>
<dbReference type="PROSITE" id="PS00697">
    <property type="entry name" value="DNA_LIGASE_A1"/>
    <property type="match status" value="1"/>
</dbReference>
<dbReference type="InterPro" id="IPR036599">
    <property type="entry name" value="DNA_ligase_N_sf"/>
</dbReference>
<dbReference type="PANTHER" id="PTHR45674">
    <property type="entry name" value="DNA LIGASE 1/3 FAMILY MEMBER"/>
    <property type="match status" value="1"/>
</dbReference>
<feature type="binding site" evidence="14">
    <location>
        <position position="386"/>
    </location>
    <ligand>
        <name>ATP</name>
        <dbReference type="ChEBI" id="CHEBI:30616"/>
    </ligand>
</feature>
<dbReference type="SUPFAM" id="SSF117018">
    <property type="entry name" value="ATP-dependent DNA ligase DNA-binding domain"/>
    <property type="match status" value="1"/>
</dbReference>
<keyword evidence="6 14" id="KW-0227">DNA damage</keyword>
<evidence type="ECO:0000256" key="7">
    <source>
        <dbReference type="ARBA" id="ARBA00022840"/>
    </source>
</evidence>
<keyword evidence="2 14" id="KW-0132">Cell division</keyword>
<dbReference type="HAMAP" id="MF_00407">
    <property type="entry name" value="DNA_ligase"/>
    <property type="match status" value="1"/>
</dbReference>
<keyword evidence="1 14" id="KW-0436">Ligase</keyword>
<organism evidence="18 19">
    <name type="scientific">Thiocapsa imhoffii</name>
    <dbReference type="NCBI Taxonomy" id="382777"/>
    <lineage>
        <taxon>Bacteria</taxon>
        <taxon>Pseudomonadati</taxon>
        <taxon>Pseudomonadota</taxon>
        <taxon>Gammaproteobacteria</taxon>
        <taxon>Chromatiales</taxon>
        <taxon>Chromatiaceae</taxon>
        <taxon>Thiocapsa</taxon>
    </lineage>
</organism>
<dbReference type="InterPro" id="IPR000977">
    <property type="entry name" value="DNA_ligase_ATP-dep"/>
</dbReference>
<feature type="active site" description="N6-AMP-lysine intermediate" evidence="14">
    <location>
        <position position="225"/>
    </location>
</feature>
<accession>A0A9X0WG59</accession>
<reference evidence="18 19" key="1">
    <citation type="journal article" date="2020" name="Microorganisms">
        <title>Osmotic Adaptation and Compatible Solute Biosynthesis of Phototrophic Bacteria as Revealed from Genome Analyses.</title>
        <authorList>
            <person name="Imhoff J.F."/>
            <person name="Rahn T."/>
            <person name="Kunzel S."/>
            <person name="Keller A."/>
            <person name="Neulinger S.C."/>
        </authorList>
    </citation>
    <scope>NUCLEOTIDE SEQUENCE [LARGE SCALE GENOMIC DNA]</scope>
    <source>
        <strain evidence="18 19">DSM 21303</strain>
    </source>
</reference>
<feature type="binding site" evidence="14">
    <location>
        <position position="223"/>
    </location>
    <ligand>
        <name>ATP</name>
        <dbReference type="ChEBI" id="CHEBI:30616"/>
    </ligand>
</feature>
<evidence type="ECO:0000256" key="4">
    <source>
        <dbReference type="ARBA" id="ARBA00022723"/>
    </source>
</evidence>
<dbReference type="InterPro" id="IPR016059">
    <property type="entry name" value="DNA_ligase_ATP-dep_CS"/>
</dbReference>
<dbReference type="PANTHER" id="PTHR45674:SF13">
    <property type="entry name" value="DNA LIGASE-RELATED"/>
    <property type="match status" value="1"/>
</dbReference>
<dbReference type="GO" id="GO:0071897">
    <property type="term" value="P:DNA biosynthetic process"/>
    <property type="evidence" value="ECO:0007669"/>
    <property type="project" value="InterPro"/>
</dbReference>
<dbReference type="CDD" id="cd07901">
    <property type="entry name" value="Adenylation_DNA_ligase_Arch_LigB"/>
    <property type="match status" value="1"/>
</dbReference>
<comment type="cofactor">
    <cofactor evidence="14">
        <name>Mg(2+)</name>
        <dbReference type="ChEBI" id="CHEBI:18420"/>
    </cofactor>
</comment>
<dbReference type="GO" id="GO:0006310">
    <property type="term" value="P:DNA recombination"/>
    <property type="evidence" value="ECO:0007669"/>
    <property type="project" value="UniProtKB-UniRule"/>
</dbReference>
<evidence type="ECO:0000256" key="5">
    <source>
        <dbReference type="ARBA" id="ARBA00022741"/>
    </source>
</evidence>
<dbReference type="SUPFAM" id="SSF56091">
    <property type="entry name" value="DNA ligase/mRNA capping enzyme, catalytic domain"/>
    <property type="match status" value="1"/>
</dbReference>
<keyword evidence="9 14" id="KW-0233">DNA recombination</keyword>
<evidence type="ECO:0000256" key="9">
    <source>
        <dbReference type="ARBA" id="ARBA00023172"/>
    </source>
</evidence>
<feature type="binding site" evidence="14">
    <location>
        <position position="274"/>
    </location>
    <ligand>
        <name>ATP</name>
        <dbReference type="ChEBI" id="CHEBI:30616"/>
    </ligand>
</feature>
<feature type="binding site" evidence="14">
    <location>
        <position position="245"/>
    </location>
    <ligand>
        <name>ATP</name>
        <dbReference type="ChEBI" id="CHEBI:30616"/>
    </ligand>
</feature>
<dbReference type="GO" id="GO:0051301">
    <property type="term" value="P:cell division"/>
    <property type="evidence" value="ECO:0007669"/>
    <property type="project" value="UniProtKB-KW"/>
</dbReference>
<dbReference type="InterPro" id="IPR012308">
    <property type="entry name" value="DNA_ligase_ATP-dep_N"/>
</dbReference>
<dbReference type="InterPro" id="IPR012310">
    <property type="entry name" value="DNA_ligase_ATP-dep_cent"/>
</dbReference>
<dbReference type="InterPro" id="IPR012340">
    <property type="entry name" value="NA-bd_OB-fold"/>
</dbReference>
<dbReference type="GO" id="GO:0005524">
    <property type="term" value="F:ATP binding"/>
    <property type="evidence" value="ECO:0007669"/>
    <property type="project" value="UniProtKB-UniRule"/>
</dbReference>
<keyword evidence="19" id="KW-1185">Reference proteome</keyword>
<dbReference type="InterPro" id="IPR012309">
    <property type="entry name" value="DNA_ligase_ATP-dep_C"/>
</dbReference>
<dbReference type="GO" id="GO:0006281">
    <property type="term" value="P:DNA repair"/>
    <property type="evidence" value="ECO:0007669"/>
    <property type="project" value="UniProtKB-UniRule"/>
</dbReference>
<gene>
    <name evidence="14" type="primary">lig</name>
    <name evidence="18" type="ORF">CKO25_02615</name>
</gene>
<evidence type="ECO:0000313" key="18">
    <source>
        <dbReference type="EMBL" id="MBK1643567.1"/>
    </source>
</evidence>
<feature type="domain" description="ATP-dependent DNA ligase family profile" evidence="17">
    <location>
        <begin position="312"/>
        <end position="426"/>
    </location>
</feature>
<keyword evidence="7 14" id="KW-0067">ATP-binding</keyword>
<evidence type="ECO:0000256" key="13">
    <source>
        <dbReference type="ARBA" id="ARBA00054532"/>
    </source>
</evidence>
<dbReference type="Pfam" id="PF04675">
    <property type="entry name" value="DNA_ligase_A_N"/>
    <property type="match status" value="1"/>
</dbReference>
<evidence type="ECO:0000256" key="16">
    <source>
        <dbReference type="RuleBase" id="RU004196"/>
    </source>
</evidence>
<dbReference type="GO" id="GO:0006260">
    <property type="term" value="P:DNA replication"/>
    <property type="evidence" value="ECO:0007669"/>
    <property type="project" value="UniProtKB-UniRule"/>
</dbReference>
<evidence type="ECO:0000259" key="17">
    <source>
        <dbReference type="PROSITE" id="PS50160"/>
    </source>
</evidence>
<evidence type="ECO:0000256" key="15">
    <source>
        <dbReference type="RuleBase" id="RU000617"/>
    </source>
</evidence>
<dbReference type="SUPFAM" id="SSF50249">
    <property type="entry name" value="Nucleic acid-binding proteins"/>
    <property type="match status" value="1"/>
</dbReference>
<dbReference type="AlphaFoldDB" id="A0A9X0WG59"/>
<name>A0A9X0WG59_9GAMM</name>
<keyword evidence="3 14" id="KW-0235">DNA replication</keyword>
<dbReference type="PROSITE" id="PS50160">
    <property type="entry name" value="DNA_LIGASE_A3"/>
    <property type="match status" value="1"/>
</dbReference>
<dbReference type="Proteomes" id="UP001138802">
    <property type="component" value="Unassembled WGS sequence"/>
</dbReference>
<evidence type="ECO:0000256" key="14">
    <source>
        <dbReference type="HAMAP-Rule" id="MF_00407"/>
    </source>
</evidence>
<dbReference type="GO" id="GO:0003910">
    <property type="term" value="F:DNA ligase (ATP) activity"/>
    <property type="evidence" value="ECO:0007669"/>
    <property type="project" value="UniProtKB-UniRule"/>
</dbReference>
<dbReference type="EC" id="6.5.1.1" evidence="14"/>
<evidence type="ECO:0000256" key="8">
    <source>
        <dbReference type="ARBA" id="ARBA00022842"/>
    </source>
</evidence>
<keyword evidence="4 14" id="KW-0479">Metal-binding</keyword>
<dbReference type="Gene3D" id="2.40.50.140">
    <property type="entry name" value="Nucleic acid-binding proteins"/>
    <property type="match status" value="1"/>
</dbReference>
<dbReference type="Gene3D" id="1.10.3260.10">
    <property type="entry name" value="DNA ligase, ATP-dependent, N-terminal domain"/>
    <property type="match status" value="1"/>
</dbReference>
<comment type="similarity">
    <text evidence="14 16">Belongs to the ATP-dependent DNA ligase family.</text>
</comment>
<dbReference type="Pfam" id="PF01068">
    <property type="entry name" value="DNA_ligase_A_M"/>
    <property type="match status" value="1"/>
</dbReference>
<dbReference type="PROSITE" id="PS00333">
    <property type="entry name" value="DNA_LIGASE_A2"/>
    <property type="match status" value="1"/>
</dbReference>
<dbReference type="GO" id="GO:0046872">
    <property type="term" value="F:metal ion binding"/>
    <property type="evidence" value="ECO:0007669"/>
    <property type="project" value="UniProtKB-KW"/>
</dbReference>
<keyword evidence="8 14" id="KW-0460">Magnesium</keyword>
<sequence length="527" mass="57938">MSEHTDPPRAISFTRFEILVQTAAAVASRSSRNDKITLIAALLGRLTSDEAASAASFMSGEIRQGALGVGRALLNGLNGVTPSPQARLTIGEVDGFFERLRALGGAGSQQQRRLLLEQLFGQATRDEQRFLARLLVGELRQGAVIGVVMEAVAQAAALSPTLVRRALMLCGETERVTRVAFERGEPGLRAIGLELFRPIRPMLAHPADSLDHALSAFAHPHLEVKLDGARVQVHKLGRDVRVFSRQGHDVTAAVPEVPELVAGLGVHDLVLDGEVLAMRADGRPYPFQTSMRRFGRRVDVESLRAELSMTPFFFDCMQCDGELLIDAPASERFARLEEVVPERFQVPRIVPADAEQAHDFLARTLAAGHEGVMVKDPSAPYEAGVRCRHWLKIKQSETLDLVVLAAEWGSGRRSGWLSNLHLGARDPSGGFVMLGKTFKGLTDEMLVWQTARLSALRVSEAGGLVTVRPELVVEVAFNEIQRSPQYPAGLALRFARVKQHRPDKRAEEADEIARVWMLFERQLAYLP</sequence>
<dbReference type="GO" id="GO:0003677">
    <property type="term" value="F:DNA binding"/>
    <property type="evidence" value="ECO:0007669"/>
    <property type="project" value="InterPro"/>
</dbReference>
<dbReference type="NCBIfam" id="TIGR00574">
    <property type="entry name" value="dnl1"/>
    <property type="match status" value="1"/>
</dbReference>
<evidence type="ECO:0000256" key="2">
    <source>
        <dbReference type="ARBA" id="ARBA00022618"/>
    </source>
</evidence>
<evidence type="ECO:0000313" key="19">
    <source>
        <dbReference type="Proteomes" id="UP001138802"/>
    </source>
</evidence>
<keyword evidence="5 14" id="KW-0547">Nucleotide-binding</keyword>
<dbReference type="EMBL" id="NRSD01000002">
    <property type="protein sequence ID" value="MBK1643567.1"/>
    <property type="molecule type" value="Genomic_DNA"/>
</dbReference>
<feature type="binding site" evidence="14">
    <location>
        <position position="392"/>
    </location>
    <ligand>
        <name>ATP</name>
        <dbReference type="ChEBI" id="CHEBI:30616"/>
    </ligand>
</feature>
<comment type="function">
    <text evidence="13 14">DNA ligase that seals nicks in double-stranded DNA during DNA replication, DNA recombination and DNA repair.</text>
</comment>
<comment type="caution">
    <text evidence="18">The sequence shown here is derived from an EMBL/GenBank/DDBJ whole genome shotgun (WGS) entry which is preliminary data.</text>
</comment>
<feature type="binding site" evidence="14">
    <location>
        <position position="314"/>
    </location>
    <ligand>
        <name>ATP</name>
        <dbReference type="ChEBI" id="CHEBI:30616"/>
    </ligand>
</feature>
<dbReference type="CDD" id="cd07972">
    <property type="entry name" value="OBF_DNA_ligase_Arch_LigB"/>
    <property type="match status" value="1"/>
</dbReference>
<dbReference type="InterPro" id="IPR050191">
    <property type="entry name" value="ATP-dep_DNA_ligase"/>
</dbReference>
<feature type="binding site" evidence="14">
    <location>
        <position position="230"/>
    </location>
    <ligand>
        <name>ATP</name>
        <dbReference type="ChEBI" id="CHEBI:30616"/>
    </ligand>
</feature>
<dbReference type="NCBIfam" id="NF002868">
    <property type="entry name" value="PRK03180.1"/>
    <property type="match status" value="1"/>
</dbReference>
<dbReference type="FunFam" id="2.40.50.140:FF:000163">
    <property type="entry name" value="Probable DNA ligase"/>
    <property type="match status" value="1"/>
</dbReference>
<comment type="catalytic activity">
    <reaction evidence="12 14 15">
        <text>ATP + (deoxyribonucleotide)n-3'-hydroxyl + 5'-phospho-(deoxyribonucleotide)m = (deoxyribonucleotide)n+m + AMP + diphosphate.</text>
        <dbReference type="EC" id="6.5.1.1"/>
    </reaction>
</comment>
<protein>
    <recommendedName>
        <fullName evidence="14">Probable DNA ligase</fullName>
        <ecNumber evidence="14">6.5.1.1</ecNumber>
    </recommendedName>
    <alternativeName>
        <fullName evidence="14">Polydeoxyribonucleotide synthase [ATP]</fullName>
    </alternativeName>
</protein>
<dbReference type="RefSeq" id="WP_200386380.1">
    <property type="nucleotide sequence ID" value="NZ_NRSD01000002.1"/>
</dbReference>
<dbReference type="Pfam" id="PF04679">
    <property type="entry name" value="DNA_ligase_A_C"/>
    <property type="match status" value="1"/>
</dbReference>
<keyword evidence="11 14" id="KW-0131">Cell cycle</keyword>
<evidence type="ECO:0000256" key="11">
    <source>
        <dbReference type="ARBA" id="ARBA00023306"/>
    </source>
</evidence>
<evidence type="ECO:0000256" key="12">
    <source>
        <dbReference type="ARBA" id="ARBA00034003"/>
    </source>
</evidence>
<evidence type="ECO:0000256" key="3">
    <source>
        <dbReference type="ARBA" id="ARBA00022705"/>
    </source>
</evidence>
<dbReference type="Gene3D" id="3.30.470.30">
    <property type="entry name" value="DNA ligase/mRNA capping enzyme"/>
    <property type="match status" value="1"/>
</dbReference>
<evidence type="ECO:0000256" key="10">
    <source>
        <dbReference type="ARBA" id="ARBA00023204"/>
    </source>
</evidence>
<dbReference type="InterPro" id="IPR022865">
    <property type="entry name" value="DNA_ligae_ATP-dep_bac/arc"/>
</dbReference>
<evidence type="ECO:0000256" key="1">
    <source>
        <dbReference type="ARBA" id="ARBA00022598"/>
    </source>
</evidence>
<evidence type="ECO:0000256" key="6">
    <source>
        <dbReference type="ARBA" id="ARBA00022763"/>
    </source>
</evidence>
<keyword evidence="10 14" id="KW-0234">DNA repair</keyword>